<keyword evidence="10" id="KW-0464">Manganese</keyword>
<dbReference type="PANTHER" id="PTHR15749">
    <property type="entry name" value="FANCONI-ASSOCIATED NUCLEASE 1"/>
    <property type="match status" value="1"/>
</dbReference>
<evidence type="ECO:0000256" key="5">
    <source>
        <dbReference type="ARBA" id="ARBA00012029"/>
    </source>
</evidence>
<gene>
    <name evidence="12" type="ORF">DBO85_00220</name>
</gene>
<dbReference type="InterPro" id="IPR033315">
    <property type="entry name" value="Fan1-like"/>
</dbReference>
<keyword evidence="8" id="KW-0378">Hydrolase</keyword>
<dbReference type="InterPro" id="IPR049125">
    <property type="entry name" value="FAN1-like_WH"/>
</dbReference>
<dbReference type="Pfam" id="PF08774">
    <property type="entry name" value="VRR_NUC"/>
    <property type="match status" value="1"/>
</dbReference>
<dbReference type="AlphaFoldDB" id="A0A2T5PEE2"/>
<dbReference type="Gene3D" id="3.40.1350.10">
    <property type="match status" value="1"/>
</dbReference>
<evidence type="ECO:0000259" key="11">
    <source>
        <dbReference type="SMART" id="SM00990"/>
    </source>
</evidence>
<comment type="caution">
    <text evidence="12">The sequence shown here is derived from an EMBL/GenBank/DDBJ whole genome shotgun (WGS) entry which is preliminary data.</text>
</comment>
<comment type="similarity">
    <text evidence="4">Belongs to the FAN1 family.</text>
</comment>
<keyword evidence="13" id="KW-1185">Reference proteome</keyword>
<reference evidence="12 13" key="1">
    <citation type="submission" date="2018-04" db="EMBL/GenBank/DDBJ databases">
        <title>Pseudomonas sp. nov., isolated from mangrove soil.</title>
        <authorList>
            <person name="Chen C."/>
        </authorList>
    </citation>
    <scope>NUCLEOTIDE SEQUENCE [LARGE SCALE GENOMIC DNA]</scope>
    <source>
        <strain evidence="12 13">TC-11</strain>
    </source>
</reference>
<keyword evidence="6" id="KW-0540">Nuclease</keyword>
<evidence type="ECO:0000256" key="8">
    <source>
        <dbReference type="ARBA" id="ARBA00022801"/>
    </source>
</evidence>
<dbReference type="GO" id="GO:0046872">
    <property type="term" value="F:metal ion binding"/>
    <property type="evidence" value="ECO:0007669"/>
    <property type="project" value="UniProtKB-KW"/>
</dbReference>
<organism evidence="12 13">
    <name type="scientific">Pseudomonas mangrovi</name>
    <dbReference type="NCBI Taxonomy" id="2161748"/>
    <lineage>
        <taxon>Bacteria</taxon>
        <taxon>Pseudomonadati</taxon>
        <taxon>Pseudomonadota</taxon>
        <taxon>Gammaproteobacteria</taxon>
        <taxon>Pseudomonadales</taxon>
        <taxon>Pseudomonadaceae</taxon>
        <taxon>Pseudomonas</taxon>
    </lineage>
</organism>
<evidence type="ECO:0000313" key="13">
    <source>
        <dbReference type="Proteomes" id="UP000244064"/>
    </source>
</evidence>
<evidence type="ECO:0000256" key="10">
    <source>
        <dbReference type="ARBA" id="ARBA00023211"/>
    </source>
</evidence>
<dbReference type="Pfam" id="PF18081">
    <property type="entry name" value="FANC_SAP"/>
    <property type="match status" value="1"/>
</dbReference>
<keyword evidence="9" id="KW-0460">Magnesium</keyword>
<evidence type="ECO:0000256" key="7">
    <source>
        <dbReference type="ARBA" id="ARBA00022723"/>
    </source>
</evidence>
<name>A0A2T5PEE2_9PSED</name>
<dbReference type="Pfam" id="PF21315">
    <property type="entry name" value="FAN1_HTH"/>
    <property type="match status" value="1"/>
</dbReference>
<dbReference type="FunFam" id="3.40.1350.10:FF:000024">
    <property type="entry name" value="Fanconi-associated nuclease"/>
    <property type="match status" value="1"/>
</dbReference>
<dbReference type="InterPro" id="IPR040603">
    <property type="entry name" value="FAN1_SAP_bact"/>
</dbReference>
<dbReference type="GO" id="GO:0004528">
    <property type="term" value="F:phosphodiesterase I activity"/>
    <property type="evidence" value="ECO:0007669"/>
    <property type="project" value="UniProtKB-EC"/>
</dbReference>
<dbReference type="EC" id="3.1.4.1" evidence="5"/>
<protein>
    <recommendedName>
        <fullName evidence="5">phosphodiesterase I</fullName>
        <ecNumber evidence="5">3.1.4.1</ecNumber>
    </recommendedName>
</protein>
<evidence type="ECO:0000256" key="6">
    <source>
        <dbReference type="ARBA" id="ARBA00022722"/>
    </source>
</evidence>
<evidence type="ECO:0000256" key="2">
    <source>
        <dbReference type="ARBA" id="ARBA00001936"/>
    </source>
</evidence>
<evidence type="ECO:0000256" key="9">
    <source>
        <dbReference type="ARBA" id="ARBA00022842"/>
    </source>
</evidence>
<comment type="cofactor">
    <cofactor evidence="3">
        <name>Mg(2+)</name>
        <dbReference type="ChEBI" id="CHEBI:18420"/>
    </cofactor>
</comment>
<dbReference type="GO" id="GO:0036297">
    <property type="term" value="P:interstrand cross-link repair"/>
    <property type="evidence" value="ECO:0007669"/>
    <property type="project" value="InterPro"/>
</dbReference>
<dbReference type="RefSeq" id="WP_108104103.1">
    <property type="nucleotide sequence ID" value="NZ_QASN01000002.1"/>
</dbReference>
<evidence type="ECO:0000313" key="12">
    <source>
        <dbReference type="EMBL" id="PTU76100.1"/>
    </source>
</evidence>
<dbReference type="InterPro" id="IPR011856">
    <property type="entry name" value="tRNA_endonuc-like_dom_sf"/>
</dbReference>
<dbReference type="SMART" id="SM00990">
    <property type="entry name" value="VRR_NUC"/>
    <property type="match status" value="1"/>
</dbReference>
<feature type="domain" description="VRR-NUC" evidence="11">
    <location>
        <begin position="435"/>
        <end position="549"/>
    </location>
</feature>
<dbReference type="EMBL" id="QASN01000002">
    <property type="protein sequence ID" value="PTU76100.1"/>
    <property type="molecule type" value="Genomic_DNA"/>
</dbReference>
<evidence type="ECO:0000256" key="1">
    <source>
        <dbReference type="ARBA" id="ARBA00000983"/>
    </source>
</evidence>
<dbReference type="Proteomes" id="UP000244064">
    <property type="component" value="Unassembled WGS sequence"/>
</dbReference>
<accession>A0A2T5PEE2</accession>
<evidence type="ECO:0000256" key="3">
    <source>
        <dbReference type="ARBA" id="ARBA00001946"/>
    </source>
</evidence>
<dbReference type="OrthoDB" id="9803913at2"/>
<comment type="catalytic activity">
    <reaction evidence="1">
        <text>Hydrolytically removes 5'-nucleotides successively from the 3'-hydroxy termini of 3'-hydroxy-terminated oligonucleotides.</text>
        <dbReference type="EC" id="3.1.4.1"/>
    </reaction>
</comment>
<dbReference type="GO" id="GO:0003676">
    <property type="term" value="F:nucleic acid binding"/>
    <property type="evidence" value="ECO:0007669"/>
    <property type="project" value="InterPro"/>
</dbReference>
<sequence length="554" mass="63254">MDEQYPAVCTMPAALEDPFYYLANFRRVLDWLNARYADLLAPDEQAFIDGFARLPQPAQALLVRMIMRKGELFRVNRLNYAEIGSTAEALQSLLTTGWVDDAPLLTLDELFRLFTLNELQRLFDAPRGLRKSELREHLAAHDRPDTLQQWWPHSEECVCALRLMPLCDRLRLMFFGNLRQDWSTFVLADLGIHRYETIILDEAARGFRCRQDVDDYLALFRCQEILANEGDLQRALAGLPATALDNPWIEARRARLLFQLGQHCERAGDLPQALALYQASGDPQARVREIRVLERDGDAQQALQRLEALDPQALPAEQQQQLQRILPRLQRQLGLPVLPAPRIAQARIDLCLPRPAEPSSVEWVVLEHLSEVQAPVFYLENALLNSLFGLLCWEAIFAPLPGAFFHPFHAAPADLHASDFHVRRAALFQRCLARLDDGSHRQAILATFAAKFGTLSPFVHWQALDAELLDLALDCLPPAHLRACFERLLQDIRGNRAGMPDLIQFWPAERRYRMIEVKGPGDRLQDNQKRWLAFCATQGIPVEVCYLRWADTPA</sequence>
<evidence type="ECO:0000256" key="4">
    <source>
        <dbReference type="ARBA" id="ARBA00005533"/>
    </source>
</evidence>
<proteinExistence type="inferred from homology"/>
<dbReference type="InterPro" id="IPR014883">
    <property type="entry name" value="VRR_NUC"/>
</dbReference>
<comment type="cofactor">
    <cofactor evidence="2">
        <name>Mn(2+)</name>
        <dbReference type="ChEBI" id="CHEBI:29035"/>
    </cofactor>
</comment>
<dbReference type="PANTHER" id="PTHR15749:SF4">
    <property type="entry name" value="FANCONI-ASSOCIATED NUCLEASE 1"/>
    <property type="match status" value="1"/>
</dbReference>
<keyword evidence="7" id="KW-0479">Metal-binding</keyword>